<organism evidence="1 2">
    <name type="scientific">Morus notabilis</name>
    <dbReference type="NCBI Taxonomy" id="981085"/>
    <lineage>
        <taxon>Eukaryota</taxon>
        <taxon>Viridiplantae</taxon>
        <taxon>Streptophyta</taxon>
        <taxon>Embryophyta</taxon>
        <taxon>Tracheophyta</taxon>
        <taxon>Spermatophyta</taxon>
        <taxon>Magnoliopsida</taxon>
        <taxon>eudicotyledons</taxon>
        <taxon>Gunneridae</taxon>
        <taxon>Pentapetalae</taxon>
        <taxon>rosids</taxon>
        <taxon>fabids</taxon>
        <taxon>Rosales</taxon>
        <taxon>Moraceae</taxon>
        <taxon>Moreae</taxon>
        <taxon>Morus</taxon>
    </lineage>
</organism>
<accession>W9QU86</accession>
<evidence type="ECO:0000313" key="1">
    <source>
        <dbReference type="EMBL" id="EXB54529.1"/>
    </source>
</evidence>
<proteinExistence type="predicted"/>
<reference evidence="2" key="1">
    <citation type="submission" date="2013-01" db="EMBL/GenBank/DDBJ databases">
        <title>Draft Genome Sequence of a Mulberry Tree, Morus notabilis C.K. Schneid.</title>
        <authorList>
            <person name="He N."/>
            <person name="Zhao S."/>
        </authorList>
    </citation>
    <scope>NUCLEOTIDE SEQUENCE</scope>
</reference>
<dbReference type="EMBL" id="KE344189">
    <property type="protein sequence ID" value="EXB54529.1"/>
    <property type="molecule type" value="Genomic_DNA"/>
</dbReference>
<evidence type="ECO:0000313" key="2">
    <source>
        <dbReference type="Proteomes" id="UP000030645"/>
    </source>
</evidence>
<dbReference type="Proteomes" id="UP000030645">
    <property type="component" value="Unassembled WGS sequence"/>
</dbReference>
<protein>
    <submittedName>
        <fullName evidence="1">Uncharacterized protein</fullName>
    </submittedName>
</protein>
<gene>
    <name evidence="1" type="ORF">L484_006277</name>
</gene>
<keyword evidence="2" id="KW-1185">Reference proteome</keyword>
<sequence>MAQKIAVEDGLSGWQSVRAATVKRLVVGWAIRRALRRAWGTHGRRAWFKYFFFGLPEPEPDPYAGLVDIRSCPPSPKKFRLRAGPPFKVSALLTPTQWRHSVI</sequence>
<name>W9QU86_9ROSA</name>
<dbReference type="AlphaFoldDB" id="W9QU86"/>